<dbReference type="Proteomes" id="UP001296776">
    <property type="component" value="Unassembled WGS sequence"/>
</dbReference>
<name>A0AAJ0XCQ8_9GAMM</name>
<comment type="subunit">
    <text evidence="8">Homodimer.</text>
</comment>
<evidence type="ECO:0000259" key="12">
    <source>
        <dbReference type="Pfam" id="PF18317"/>
    </source>
</evidence>
<reference evidence="13" key="2">
    <citation type="journal article" date="2020" name="Microorganisms">
        <title>Osmotic Adaptation and Compatible Solute Biosynthesis of Phototrophic Bacteria as Revealed from Genome Analyses.</title>
        <authorList>
            <person name="Imhoff J.F."/>
            <person name="Rahn T."/>
            <person name="Kunzel S."/>
            <person name="Keller A."/>
            <person name="Neulinger S.C."/>
        </authorList>
    </citation>
    <scope>NUCLEOTIDE SEQUENCE</scope>
    <source>
        <strain evidence="13">DSM 11080</strain>
    </source>
</reference>
<dbReference type="AlphaFoldDB" id="A0AAJ0XCQ8"/>
<gene>
    <name evidence="8" type="primary">aroE</name>
    <name evidence="13" type="ORF">CKO40_23455</name>
</gene>
<comment type="similarity">
    <text evidence="8">Belongs to the shikimate dehydrogenase family.</text>
</comment>
<keyword evidence="14" id="KW-1185">Reference proteome</keyword>
<feature type="binding site" evidence="8">
    <location>
        <position position="62"/>
    </location>
    <ligand>
        <name>shikimate</name>
        <dbReference type="ChEBI" id="CHEBI:36208"/>
    </ligand>
</feature>
<dbReference type="EC" id="1.1.1.25" evidence="2 8"/>
<evidence type="ECO:0000256" key="5">
    <source>
        <dbReference type="ARBA" id="ARBA00023002"/>
    </source>
</evidence>
<evidence type="ECO:0000256" key="9">
    <source>
        <dbReference type="SAM" id="MobiDB-lite"/>
    </source>
</evidence>
<dbReference type="GO" id="GO:0050661">
    <property type="term" value="F:NADP binding"/>
    <property type="evidence" value="ECO:0007669"/>
    <property type="project" value="TreeGrafter"/>
</dbReference>
<comment type="function">
    <text evidence="8">Involved in the biosynthesis of the chorismate, which leads to the biosynthesis of aromatic amino acids. Catalyzes the reversible NADPH linked reduction of 3-dehydroshikimate (DHSA) to yield shikimate (SA).</text>
</comment>
<accession>A0AAJ0XCQ8</accession>
<reference evidence="13" key="1">
    <citation type="submission" date="2017-08" db="EMBL/GenBank/DDBJ databases">
        <authorList>
            <person name="Imhoff J.F."/>
            <person name="Rahn T."/>
            <person name="Kuenzel S."/>
            <person name="Neulinger S.C."/>
        </authorList>
    </citation>
    <scope>NUCLEOTIDE SEQUENCE</scope>
    <source>
        <strain evidence="13">DSM 11080</strain>
    </source>
</reference>
<dbReference type="GO" id="GO:0008652">
    <property type="term" value="P:amino acid biosynthetic process"/>
    <property type="evidence" value="ECO:0007669"/>
    <property type="project" value="UniProtKB-KW"/>
</dbReference>
<dbReference type="FunFam" id="3.40.50.10860:FF:000006">
    <property type="entry name" value="Shikimate dehydrogenase (NADP(+))"/>
    <property type="match status" value="1"/>
</dbReference>
<feature type="region of interest" description="Disordered" evidence="9">
    <location>
        <begin position="169"/>
        <end position="200"/>
    </location>
</feature>
<dbReference type="InterPro" id="IPR046346">
    <property type="entry name" value="Aminoacid_DH-like_N_sf"/>
</dbReference>
<dbReference type="SUPFAM" id="SSF53223">
    <property type="entry name" value="Aminoacid dehydrogenase-like, N-terminal domain"/>
    <property type="match status" value="1"/>
</dbReference>
<feature type="binding site" evidence="8">
    <location>
        <begin position="128"/>
        <end position="132"/>
    </location>
    <ligand>
        <name>NADP(+)</name>
        <dbReference type="ChEBI" id="CHEBI:58349"/>
    </ligand>
</feature>
<evidence type="ECO:0000256" key="6">
    <source>
        <dbReference type="ARBA" id="ARBA00023141"/>
    </source>
</evidence>
<feature type="active site" description="Proton acceptor" evidence="8">
    <location>
        <position position="66"/>
    </location>
</feature>
<dbReference type="InterPro" id="IPR022893">
    <property type="entry name" value="Shikimate_DH_fam"/>
</dbReference>
<keyword evidence="5 8" id="KW-0560">Oxidoreductase</keyword>
<feature type="binding site" evidence="8">
    <location>
        <begin position="15"/>
        <end position="17"/>
    </location>
    <ligand>
        <name>shikimate</name>
        <dbReference type="ChEBI" id="CHEBI:36208"/>
    </ligand>
</feature>
<dbReference type="PANTHER" id="PTHR21089">
    <property type="entry name" value="SHIKIMATE DEHYDROGENASE"/>
    <property type="match status" value="1"/>
</dbReference>
<dbReference type="NCBIfam" id="NF001310">
    <property type="entry name" value="PRK00258.1-2"/>
    <property type="match status" value="1"/>
</dbReference>
<dbReference type="HAMAP" id="MF_00222">
    <property type="entry name" value="Shikimate_DH_AroE"/>
    <property type="match status" value="1"/>
</dbReference>
<dbReference type="GO" id="GO:0005829">
    <property type="term" value="C:cytosol"/>
    <property type="evidence" value="ECO:0007669"/>
    <property type="project" value="TreeGrafter"/>
</dbReference>
<dbReference type="GO" id="GO:0009073">
    <property type="term" value="P:aromatic amino acid family biosynthetic process"/>
    <property type="evidence" value="ECO:0007669"/>
    <property type="project" value="UniProtKB-KW"/>
</dbReference>
<evidence type="ECO:0000259" key="10">
    <source>
        <dbReference type="Pfam" id="PF01488"/>
    </source>
</evidence>
<evidence type="ECO:0000256" key="7">
    <source>
        <dbReference type="ARBA" id="ARBA00049442"/>
    </source>
</evidence>
<feature type="binding site" evidence="8">
    <location>
        <position position="274"/>
    </location>
    <ligand>
        <name>NADP(+)</name>
        <dbReference type="ChEBI" id="CHEBI:58349"/>
    </ligand>
</feature>
<evidence type="ECO:0000256" key="1">
    <source>
        <dbReference type="ARBA" id="ARBA00004871"/>
    </source>
</evidence>
<keyword evidence="6 8" id="KW-0057">Aromatic amino acid biosynthesis</keyword>
<dbReference type="InterPro" id="IPR036291">
    <property type="entry name" value="NAD(P)-bd_dom_sf"/>
</dbReference>
<evidence type="ECO:0000259" key="11">
    <source>
        <dbReference type="Pfam" id="PF08501"/>
    </source>
</evidence>
<feature type="binding site" evidence="8">
    <location>
        <position position="87"/>
    </location>
    <ligand>
        <name>shikimate</name>
        <dbReference type="ChEBI" id="CHEBI:36208"/>
    </ligand>
</feature>
<feature type="compositionally biased region" description="Polar residues" evidence="9">
    <location>
        <begin position="181"/>
        <end position="197"/>
    </location>
</feature>
<evidence type="ECO:0000256" key="4">
    <source>
        <dbReference type="ARBA" id="ARBA00022857"/>
    </source>
</evidence>
<feature type="binding site" evidence="8">
    <location>
        <position position="250"/>
    </location>
    <ligand>
        <name>NADP(+)</name>
        <dbReference type="ChEBI" id="CHEBI:58349"/>
    </ligand>
</feature>
<keyword evidence="3 8" id="KW-0028">Amino-acid biosynthesis</keyword>
<dbReference type="GO" id="GO:0019632">
    <property type="term" value="P:shikimate metabolic process"/>
    <property type="evidence" value="ECO:0007669"/>
    <property type="project" value="TreeGrafter"/>
</dbReference>
<dbReference type="Gene3D" id="3.40.50.720">
    <property type="entry name" value="NAD(P)-binding Rossmann-like Domain"/>
    <property type="match status" value="1"/>
</dbReference>
<dbReference type="Pfam" id="PF01488">
    <property type="entry name" value="Shikimate_DH"/>
    <property type="match status" value="1"/>
</dbReference>
<keyword evidence="4 8" id="KW-0521">NADP</keyword>
<dbReference type="GO" id="GO:0004764">
    <property type="term" value="F:shikimate 3-dehydrogenase (NADP+) activity"/>
    <property type="evidence" value="ECO:0007669"/>
    <property type="project" value="UniProtKB-UniRule"/>
</dbReference>
<protein>
    <recommendedName>
        <fullName evidence="2 8">Shikimate dehydrogenase (NADP(+))</fullName>
        <shortName evidence="8">SDH</shortName>
        <ecNumber evidence="2 8">1.1.1.25</ecNumber>
    </recommendedName>
</protein>
<feature type="binding site" evidence="8">
    <location>
        <position position="252"/>
    </location>
    <ligand>
        <name>shikimate</name>
        <dbReference type="ChEBI" id="CHEBI:36208"/>
    </ligand>
</feature>
<dbReference type="SUPFAM" id="SSF51735">
    <property type="entry name" value="NAD(P)-binding Rossmann-fold domains"/>
    <property type="match status" value="1"/>
</dbReference>
<proteinExistence type="inferred from homology"/>
<dbReference type="CDD" id="cd01065">
    <property type="entry name" value="NAD_bind_Shikimate_DH"/>
    <property type="match status" value="1"/>
</dbReference>
<comment type="catalytic activity">
    <reaction evidence="7 8">
        <text>shikimate + NADP(+) = 3-dehydroshikimate + NADPH + H(+)</text>
        <dbReference type="Rhea" id="RHEA:17737"/>
        <dbReference type="ChEBI" id="CHEBI:15378"/>
        <dbReference type="ChEBI" id="CHEBI:16630"/>
        <dbReference type="ChEBI" id="CHEBI:36208"/>
        <dbReference type="ChEBI" id="CHEBI:57783"/>
        <dbReference type="ChEBI" id="CHEBI:58349"/>
        <dbReference type="EC" id="1.1.1.25"/>
    </reaction>
</comment>
<feature type="binding site" evidence="8">
    <location>
        <begin position="152"/>
        <end position="157"/>
    </location>
    <ligand>
        <name>NADP(+)</name>
        <dbReference type="ChEBI" id="CHEBI:58349"/>
    </ligand>
</feature>
<evidence type="ECO:0000313" key="14">
    <source>
        <dbReference type="Proteomes" id="UP001296776"/>
    </source>
</evidence>
<comment type="caution">
    <text evidence="13">The sequence shown here is derived from an EMBL/GenBank/DDBJ whole genome shotgun (WGS) entry which is preliminary data.</text>
</comment>
<feature type="binding site" evidence="8">
    <location>
        <position position="103"/>
    </location>
    <ligand>
        <name>shikimate</name>
        <dbReference type="ChEBI" id="CHEBI:36208"/>
    </ligand>
</feature>
<evidence type="ECO:0000256" key="2">
    <source>
        <dbReference type="ARBA" id="ARBA00012962"/>
    </source>
</evidence>
<feature type="domain" description="SDH C-terminal" evidence="12">
    <location>
        <begin position="274"/>
        <end position="304"/>
    </location>
</feature>
<dbReference type="EMBL" id="NRSJ01000097">
    <property type="protein sequence ID" value="MBK1707405.1"/>
    <property type="molecule type" value="Genomic_DNA"/>
</dbReference>
<dbReference type="InterPro" id="IPR006151">
    <property type="entry name" value="Shikm_DH/Glu-tRNA_Rdtase"/>
</dbReference>
<dbReference type="InterPro" id="IPR013708">
    <property type="entry name" value="Shikimate_DH-bd_N"/>
</dbReference>
<dbReference type="Pfam" id="PF08501">
    <property type="entry name" value="Shikimate_dh_N"/>
    <property type="match status" value="1"/>
</dbReference>
<comment type="pathway">
    <text evidence="1 8">Metabolic intermediate biosynthesis; chorismate biosynthesis; chorismate from D-erythrose 4-phosphate and phosphoenolpyruvate: step 4/7.</text>
</comment>
<comment type="caution">
    <text evidence="8">Lacks conserved residue(s) required for the propagation of feature annotation.</text>
</comment>
<dbReference type="PANTHER" id="PTHR21089:SF1">
    <property type="entry name" value="BIFUNCTIONAL 3-DEHYDROQUINATE DEHYDRATASE_SHIKIMATE DEHYDROGENASE, CHLOROPLASTIC"/>
    <property type="match status" value="1"/>
</dbReference>
<feature type="domain" description="Shikimate dehydrogenase substrate binding N-terminal" evidence="11">
    <location>
        <begin position="7"/>
        <end position="89"/>
    </location>
</feature>
<dbReference type="RefSeq" id="WP_200348886.1">
    <property type="nucleotide sequence ID" value="NZ_NRSJ01000097.1"/>
</dbReference>
<dbReference type="Pfam" id="PF18317">
    <property type="entry name" value="SDH_C"/>
    <property type="match status" value="1"/>
</dbReference>
<dbReference type="Gene3D" id="3.40.50.10860">
    <property type="entry name" value="Leucine Dehydrogenase, chain A, domain 1"/>
    <property type="match status" value="2"/>
</dbReference>
<feature type="binding site" evidence="8">
    <location>
        <position position="281"/>
    </location>
    <ligand>
        <name>shikimate</name>
        <dbReference type="ChEBI" id="CHEBI:36208"/>
    </ligand>
</feature>
<dbReference type="InterPro" id="IPR041121">
    <property type="entry name" value="SDH_C"/>
</dbReference>
<organism evidence="13 14">
    <name type="scientific">Halochromatium glycolicum</name>
    <dbReference type="NCBI Taxonomy" id="85075"/>
    <lineage>
        <taxon>Bacteria</taxon>
        <taxon>Pseudomonadati</taxon>
        <taxon>Pseudomonadota</taxon>
        <taxon>Gammaproteobacteria</taxon>
        <taxon>Chromatiales</taxon>
        <taxon>Chromatiaceae</taxon>
        <taxon>Halochromatium</taxon>
    </lineage>
</organism>
<sequence length="306" mass="32222">MTDRYAVIGHPIEHSKSPQIHAAFAAQTGEPLEYGRILGNLNDFAGDVRRFVAEGGRGLNVTVPFKTEAFELLEDLSAHARAAGAVNTLIVRDGGLLRGDNTDGIGLIRDLTVNHSFALAGRRVLLLGAGGAARGVLRPLLEAEPAALVIANRTAAKAEALASELATATTHHSAFRRQPDPASQAQADSTTTGQPNTAARAATDVSGCGLEALAGQRFDLIINATSTGLEGGVPAIPDDCLTDSGWVYDMLYADEPTPFCRWGQRHGAAQALDGLGMLVEQAAESFWLWRGVRPQTAPVIESLRGA</sequence>
<evidence type="ECO:0000256" key="3">
    <source>
        <dbReference type="ARBA" id="ARBA00022605"/>
    </source>
</evidence>
<evidence type="ECO:0000256" key="8">
    <source>
        <dbReference type="HAMAP-Rule" id="MF_00222"/>
    </source>
</evidence>
<dbReference type="GO" id="GO:0009423">
    <property type="term" value="P:chorismate biosynthetic process"/>
    <property type="evidence" value="ECO:0007669"/>
    <property type="project" value="UniProtKB-UniRule"/>
</dbReference>
<evidence type="ECO:0000313" key="13">
    <source>
        <dbReference type="EMBL" id="MBK1707405.1"/>
    </source>
</evidence>
<feature type="domain" description="Quinate/shikimate 5-dehydrogenase/glutamyl-tRNA reductase" evidence="10">
    <location>
        <begin position="118"/>
        <end position="172"/>
    </location>
</feature>